<dbReference type="Proteomes" id="UP000694420">
    <property type="component" value="Unplaced"/>
</dbReference>
<dbReference type="Ensembl" id="ENSNPET00000020536.1">
    <property type="protein sequence ID" value="ENSNPEP00000020027.1"/>
    <property type="gene ID" value="ENSNPEG00000014904.1"/>
</dbReference>
<evidence type="ECO:0000313" key="10">
    <source>
        <dbReference type="Ensembl" id="ENSNPEP00000020027.1"/>
    </source>
</evidence>
<keyword evidence="11" id="KW-1185">Reference proteome</keyword>
<reference evidence="10" key="1">
    <citation type="submission" date="2025-08" db="UniProtKB">
        <authorList>
            <consortium name="Ensembl"/>
        </authorList>
    </citation>
    <scope>IDENTIFICATION</scope>
</reference>
<dbReference type="InterPro" id="IPR039915">
    <property type="entry name" value="TACC"/>
</dbReference>
<sequence length="577" mass="65019">MPLRRPKTKKPVEKLDNAPTTLTQSPPDPNDIPITKGSYTFDIDKWDDPNFNPFSSSTKMQESPKLPQQTYSFEPDMCEDSIDPFKSSSKIASSPSKSPASFEIPASANETNGTEGENLNKPAKKKKTPLKTDTFRVKKSPKRSPLSDPPSQDPTPLPTPETPPVISAVVHATDEEKLASSVTGQKWTCMTVDLNADKQDYPQPSDLSTFVNETKFNSPTEELEYGNSYEIEYMEKIGSSVPQDDNTAKKQSLYLMFDAQQESPVKSPPVRLSESTTPCSGSSFEDPETQQSSGMKIQHPASRVLAASQEAHLQSPDKSKQKDLEPMTLGTVSESIEIREPAIPADVSISKSALYSRIGTSEVESSPSLLYPQQDLDSALRLARAEIVTKEREVAEWKEKYEESRREVMEMRKIVSEYEKTIAQMIEDEQREKSVSHHTVQQLIVEKEQALADLNSVEKSLADLFRRYEKMKEVLEGFRKNEEVLKKCAQEYLSRVKKEEQRYQALKIHAEEKLDRANAEIAQVRGKAQQEQAAYQASLRKEQLKVDALERTLEQKNKEIEELTKICDELIAKMGKS</sequence>
<name>A0A8C7A013_NOTPE</name>
<feature type="compositionally biased region" description="Basic and acidic residues" evidence="8">
    <location>
        <begin position="315"/>
        <end position="325"/>
    </location>
</feature>
<comment type="similarity">
    <text evidence="2">Belongs to the TACC family.</text>
</comment>
<keyword evidence="4" id="KW-0597">Phosphoprotein</keyword>
<feature type="compositionally biased region" description="Low complexity" evidence="8">
    <location>
        <begin position="84"/>
        <end position="102"/>
    </location>
</feature>
<feature type="compositionally biased region" description="Polar residues" evidence="8">
    <location>
        <begin position="273"/>
        <end position="295"/>
    </location>
</feature>
<evidence type="ECO:0000256" key="2">
    <source>
        <dbReference type="ARBA" id="ARBA00009423"/>
    </source>
</evidence>
<dbReference type="FunFam" id="1.20.5.1700:FF:000001">
    <property type="entry name" value="Transforming acidic coiled-coil-containing protein 1 isoform 2"/>
    <property type="match status" value="1"/>
</dbReference>
<evidence type="ECO:0000313" key="11">
    <source>
        <dbReference type="Proteomes" id="UP000694420"/>
    </source>
</evidence>
<accession>A0A8C7A013</accession>
<organism evidence="10 11">
    <name type="scientific">Nothoprocta perdicaria</name>
    <name type="common">Chilean tinamou</name>
    <name type="synonym">Crypturus perdicarius</name>
    <dbReference type="NCBI Taxonomy" id="30464"/>
    <lineage>
        <taxon>Eukaryota</taxon>
        <taxon>Metazoa</taxon>
        <taxon>Chordata</taxon>
        <taxon>Craniata</taxon>
        <taxon>Vertebrata</taxon>
        <taxon>Euteleostomi</taxon>
        <taxon>Archelosauria</taxon>
        <taxon>Archosauria</taxon>
        <taxon>Dinosauria</taxon>
        <taxon>Saurischia</taxon>
        <taxon>Theropoda</taxon>
        <taxon>Coelurosauria</taxon>
        <taxon>Aves</taxon>
        <taxon>Palaeognathae</taxon>
        <taxon>Tinamiformes</taxon>
        <taxon>Tinamidae</taxon>
        <taxon>Nothoprocta</taxon>
    </lineage>
</organism>
<dbReference type="Pfam" id="PF05010">
    <property type="entry name" value="TACC_C"/>
    <property type="match status" value="1"/>
</dbReference>
<evidence type="ECO:0000256" key="4">
    <source>
        <dbReference type="ARBA" id="ARBA00022553"/>
    </source>
</evidence>
<dbReference type="GO" id="GO:0021987">
    <property type="term" value="P:cerebral cortex development"/>
    <property type="evidence" value="ECO:0007669"/>
    <property type="project" value="TreeGrafter"/>
</dbReference>
<keyword evidence="3" id="KW-0963">Cytoplasm</keyword>
<dbReference type="InterPro" id="IPR007707">
    <property type="entry name" value="TACC_C"/>
</dbReference>
<reference evidence="10" key="2">
    <citation type="submission" date="2025-09" db="UniProtKB">
        <authorList>
            <consortium name="Ensembl"/>
        </authorList>
    </citation>
    <scope>IDENTIFICATION</scope>
</reference>
<protein>
    <submittedName>
        <fullName evidence="10">Transforming acidic coiled-coil containing protein 2</fullName>
    </submittedName>
</protein>
<gene>
    <name evidence="10" type="primary">TACC2</name>
</gene>
<evidence type="ECO:0000256" key="7">
    <source>
        <dbReference type="SAM" id="Coils"/>
    </source>
</evidence>
<evidence type="ECO:0000256" key="3">
    <source>
        <dbReference type="ARBA" id="ARBA00022490"/>
    </source>
</evidence>
<dbReference type="GO" id="GO:0005737">
    <property type="term" value="C:cytoplasm"/>
    <property type="evidence" value="ECO:0007669"/>
    <property type="project" value="TreeGrafter"/>
</dbReference>
<feature type="domain" description="Transforming acidic coiled-coil-containing protein C-terminal" evidence="9">
    <location>
        <begin position="371"/>
        <end position="571"/>
    </location>
</feature>
<dbReference type="PANTHER" id="PTHR13924:SF11">
    <property type="entry name" value="TRANSFORMING ACIDIC COILED-COIL-CONTAINING PROTEIN 2"/>
    <property type="match status" value="1"/>
</dbReference>
<feature type="compositionally biased region" description="Polar residues" evidence="8">
    <location>
        <begin position="52"/>
        <end position="72"/>
    </location>
</feature>
<dbReference type="PANTHER" id="PTHR13924">
    <property type="entry name" value="TRANSFORMING ACIDIC COILED-COIL CONTAINING PROTEIN 1/2"/>
    <property type="match status" value="1"/>
</dbReference>
<evidence type="ECO:0000256" key="5">
    <source>
        <dbReference type="ARBA" id="ARBA00023054"/>
    </source>
</evidence>
<feature type="region of interest" description="Disordered" evidence="8">
    <location>
        <begin position="259"/>
        <end position="327"/>
    </location>
</feature>
<comment type="subcellular location">
    <subcellularLocation>
        <location evidence="1">Cytoplasm</location>
        <location evidence="1">Cytoskeleton</location>
    </subcellularLocation>
</comment>
<feature type="region of interest" description="Disordered" evidence="8">
    <location>
        <begin position="1"/>
        <end position="164"/>
    </location>
</feature>
<dbReference type="GO" id="GO:0007097">
    <property type="term" value="P:nuclear migration"/>
    <property type="evidence" value="ECO:0007669"/>
    <property type="project" value="TreeGrafter"/>
</dbReference>
<evidence type="ECO:0000259" key="9">
    <source>
        <dbReference type="Pfam" id="PF05010"/>
    </source>
</evidence>
<dbReference type="Gene3D" id="1.20.5.1700">
    <property type="match status" value="1"/>
</dbReference>
<feature type="coiled-coil region" evidence="7">
    <location>
        <begin position="380"/>
        <end position="573"/>
    </location>
</feature>
<feature type="compositionally biased region" description="Pro residues" evidence="8">
    <location>
        <begin position="147"/>
        <end position="163"/>
    </location>
</feature>
<dbReference type="GO" id="GO:0005856">
    <property type="term" value="C:cytoskeleton"/>
    <property type="evidence" value="ECO:0007669"/>
    <property type="project" value="UniProtKB-SubCell"/>
</dbReference>
<keyword evidence="5 7" id="KW-0175">Coiled coil</keyword>
<evidence type="ECO:0000256" key="1">
    <source>
        <dbReference type="ARBA" id="ARBA00004245"/>
    </source>
</evidence>
<dbReference type="AlphaFoldDB" id="A0A8C7A013"/>
<dbReference type="GO" id="GO:0007052">
    <property type="term" value="P:mitotic spindle organization"/>
    <property type="evidence" value="ECO:0007669"/>
    <property type="project" value="InterPro"/>
</dbReference>
<feature type="compositionally biased region" description="Low complexity" evidence="8">
    <location>
        <begin position="109"/>
        <end position="121"/>
    </location>
</feature>
<evidence type="ECO:0000256" key="8">
    <source>
        <dbReference type="SAM" id="MobiDB-lite"/>
    </source>
</evidence>
<proteinExistence type="inferred from homology"/>
<evidence type="ECO:0000256" key="6">
    <source>
        <dbReference type="ARBA" id="ARBA00023212"/>
    </source>
</evidence>
<keyword evidence="6" id="KW-0206">Cytoskeleton</keyword>